<name>A0A914Q688_9BILA</name>
<dbReference type="PANTHER" id="PTHR44590:SF3">
    <property type="entry name" value="CARBOXYLESTERASE TYPE B DOMAIN-CONTAINING PROTEIN"/>
    <property type="match status" value="1"/>
</dbReference>
<protein>
    <submittedName>
        <fullName evidence="3">Carboxylesterase type B domain-containing protein</fullName>
    </submittedName>
</protein>
<evidence type="ECO:0000259" key="1">
    <source>
        <dbReference type="Pfam" id="PF00135"/>
    </source>
</evidence>
<dbReference type="WBParaSite" id="PDA_v2.g26480.t1">
    <property type="protein sequence ID" value="PDA_v2.g26480.t1"/>
    <property type="gene ID" value="PDA_v2.g26480"/>
</dbReference>
<sequence>MDEEAVTIEEFRKIYGITELSKTDKIFLKRTMINVMSDIINNYAWNNFMTVEQERGCQTWSFIFQHHNPKILAGLTLMLPMNTATHGTEIVYIFDHNMFKVPFHRTKLDHSVGLEMTTLITNFAKYGNPNGNPILPETYLYDFVWEPVTSEYPQRHLIISSKSVLNEEFGKPSLVKFSPYYQKLTQYFCDDKFWINKSDTV</sequence>
<dbReference type="Proteomes" id="UP000887578">
    <property type="component" value="Unplaced"/>
</dbReference>
<dbReference type="Pfam" id="PF00135">
    <property type="entry name" value="COesterase"/>
    <property type="match status" value="1"/>
</dbReference>
<dbReference type="SUPFAM" id="SSF53474">
    <property type="entry name" value="alpha/beta-Hydrolases"/>
    <property type="match status" value="1"/>
</dbReference>
<reference evidence="3" key="1">
    <citation type="submission" date="2022-11" db="UniProtKB">
        <authorList>
            <consortium name="WormBaseParasite"/>
        </authorList>
    </citation>
    <scope>IDENTIFICATION</scope>
</reference>
<organism evidence="2 3">
    <name type="scientific">Panagrolaimus davidi</name>
    <dbReference type="NCBI Taxonomy" id="227884"/>
    <lineage>
        <taxon>Eukaryota</taxon>
        <taxon>Metazoa</taxon>
        <taxon>Ecdysozoa</taxon>
        <taxon>Nematoda</taxon>
        <taxon>Chromadorea</taxon>
        <taxon>Rhabditida</taxon>
        <taxon>Tylenchina</taxon>
        <taxon>Panagrolaimomorpha</taxon>
        <taxon>Panagrolaimoidea</taxon>
        <taxon>Panagrolaimidae</taxon>
        <taxon>Panagrolaimus</taxon>
    </lineage>
</organism>
<dbReference type="Gene3D" id="3.40.50.1820">
    <property type="entry name" value="alpha/beta hydrolase"/>
    <property type="match status" value="1"/>
</dbReference>
<accession>A0A914Q688</accession>
<proteinExistence type="predicted"/>
<dbReference type="InterPro" id="IPR029058">
    <property type="entry name" value="AB_hydrolase_fold"/>
</dbReference>
<dbReference type="AlphaFoldDB" id="A0A914Q688"/>
<dbReference type="PANTHER" id="PTHR44590">
    <property type="entry name" value="CARBOXYLIC ESTER HYDROLASE-RELATED"/>
    <property type="match status" value="1"/>
</dbReference>
<evidence type="ECO:0000313" key="3">
    <source>
        <dbReference type="WBParaSite" id="PDA_v2.g26480.t1"/>
    </source>
</evidence>
<keyword evidence="2" id="KW-1185">Reference proteome</keyword>
<evidence type="ECO:0000313" key="2">
    <source>
        <dbReference type="Proteomes" id="UP000887578"/>
    </source>
</evidence>
<dbReference type="InterPro" id="IPR002018">
    <property type="entry name" value="CarbesteraseB"/>
</dbReference>
<feature type="domain" description="Carboxylesterase type B" evidence="1">
    <location>
        <begin position="9"/>
        <end position="163"/>
    </location>
</feature>